<organism evidence="2 3">
    <name type="scientific">Stylosanthes scabra</name>
    <dbReference type="NCBI Taxonomy" id="79078"/>
    <lineage>
        <taxon>Eukaryota</taxon>
        <taxon>Viridiplantae</taxon>
        <taxon>Streptophyta</taxon>
        <taxon>Embryophyta</taxon>
        <taxon>Tracheophyta</taxon>
        <taxon>Spermatophyta</taxon>
        <taxon>Magnoliopsida</taxon>
        <taxon>eudicotyledons</taxon>
        <taxon>Gunneridae</taxon>
        <taxon>Pentapetalae</taxon>
        <taxon>rosids</taxon>
        <taxon>fabids</taxon>
        <taxon>Fabales</taxon>
        <taxon>Fabaceae</taxon>
        <taxon>Papilionoideae</taxon>
        <taxon>50 kb inversion clade</taxon>
        <taxon>dalbergioids sensu lato</taxon>
        <taxon>Dalbergieae</taxon>
        <taxon>Pterocarpus clade</taxon>
        <taxon>Stylosanthes</taxon>
    </lineage>
</organism>
<accession>A0ABU6TBV0</accession>
<gene>
    <name evidence="2" type="ORF">PIB30_025264</name>
</gene>
<name>A0ABU6TBV0_9FABA</name>
<keyword evidence="3" id="KW-1185">Reference proteome</keyword>
<protein>
    <submittedName>
        <fullName evidence="2">Uncharacterized protein</fullName>
    </submittedName>
</protein>
<evidence type="ECO:0000256" key="1">
    <source>
        <dbReference type="SAM" id="MobiDB-lite"/>
    </source>
</evidence>
<evidence type="ECO:0000313" key="2">
    <source>
        <dbReference type="EMBL" id="MED6145438.1"/>
    </source>
</evidence>
<proteinExistence type="predicted"/>
<feature type="compositionally biased region" description="Low complexity" evidence="1">
    <location>
        <begin position="87"/>
        <end position="100"/>
    </location>
</feature>
<sequence length="155" mass="17026">MLVSILELEKIMRKSSMLYLWKPTYNMKHSGTSNAYWSFRDQSHVILGVTQSFFLRLIVEPLPVSSPCPSKGGPASKDPASPYLLISSDSSPRVPCSSSPMAPTSSETGMSRCGWENVGRISAGRATNSRSESSLSYGRYRLLRACPHPPINVLT</sequence>
<evidence type="ECO:0000313" key="3">
    <source>
        <dbReference type="Proteomes" id="UP001341840"/>
    </source>
</evidence>
<dbReference type="EMBL" id="JASCZI010090713">
    <property type="protein sequence ID" value="MED6145438.1"/>
    <property type="molecule type" value="Genomic_DNA"/>
</dbReference>
<feature type="region of interest" description="Disordered" evidence="1">
    <location>
        <begin position="66"/>
        <end position="111"/>
    </location>
</feature>
<comment type="caution">
    <text evidence="2">The sequence shown here is derived from an EMBL/GenBank/DDBJ whole genome shotgun (WGS) entry which is preliminary data.</text>
</comment>
<reference evidence="2 3" key="1">
    <citation type="journal article" date="2023" name="Plants (Basel)">
        <title>Bridging the Gap: Combining Genomics and Transcriptomics Approaches to Understand Stylosanthes scabra, an Orphan Legume from the Brazilian Caatinga.</title>
        <authorList>
            <person name="Ferreira-Neto J.R.C."/>
            <person name="da Silva M.D."/>
            <person name="Binneck E."/>
            <person name="de Melo N.F."/>
            <person name="da Silva R.H."/>
            <person name="de Melo A.L.T.M."/>
            <person name="Pandolfi V."/>
            <person name="Bustamante F.O."/>
            <person name="Brasileiro-Vidal A.C."/>
            <person name="Benko-Iseppon A.M."/>
        </authorList>
    </citation>
    <scope>NUCLEOTIDE SEQUENCE [LARGE SCALE GENOMIC DNA]</scope>
    <source>
        <tissue evidence="2">Leaves</tissue>
    </source>
</reference>
<dbReference type="Proteomes" id="UP001341840">
    <property type="component" value="Unassembled WGS sequence"/>
</dbReference>